<dbReference type="AlphaFoldDB" id="A0ABD4T7B9"/>
<feature type="chain" id="PRO_5044883473" evidence="1">
    <location>
        <begin position="20"/>
        <end position="376"/>
    </location>
</feature>
<reference evidence="3 4" key="1">
    <citation type="journal article" date="2015" name="Genome Announc.">
        <title>Draft Genome Sequence of Filamentous Marine Cyanobacterium Lyngbya confervoides Strain BDU141951.</title>
        <authorList>
            <person name="Chandrababunaidu M.M."/>
            <person name="Sen D."/>
            <person name="Tripathy S."/>
        </authorList>
    </citation>
    <scope>NUCLEOTIDE SEQUENCE [LARGE SCALE GENOMIC DNA]</scope>
    <source>
        <strain evidence="3 4">BDU141951</strain>
    </source>
</reference>
<feature type="domain" description="GUN4-like" evidence="2">
    <location>
        <begin position="196"/>
        <end position="324"/>
    </location>
</feature>
<dbReference type="Pfam" id="PF05419">
    <property type="entry name" value="GUN4"/>
    <property type="match status" value="1"/>
</dbReference>
<name>A0ABD4T7B9_9CYAN</name>
<comment type="caution">
    <text evidence="3">The sequence shown here is derived from an EMBL/GenBank/DDBJ whole genome shotgun (WGS) entry which is preliminary data.</text>
</comment>
<protein>
    <submittedName>
        <fullName evidence="3">GUN4 domain-containing protein</fullName>
    </submittedName>
</protein>
<proteinExistence type="predicted"/>
<dbReference type="Proteomes" id="UP000031561">
    <property type="component" value="Unassembled WGS sequence"/>
</dbReference>
<organism evidence="3 4">
    <name type="scientific">Lyngbya confervoides BDU141951</name>
    <dbReference type="NCBI Taxonomy" id="1574623"/>
    <lineage>
        <taxon>Bacteria</taxon>
        <taxon>Bacillati</taxon>
        <taxon>Cyanobacteriota</taxon>
        <taxon>Cyanophyceae</taxon>
        <taxon>Oscillatoriophycideae</taxon>
        <taxon>Oscillatoriales</taxon>
        <taxon>Microcoleaceae</taxon>
        <taxon>Lyngbya</taxon>
    </lineage>
</organism>
<evidence type="ECO:0000313" key="3">
    <source>
        <dbReference type="EMBL" id="MCM1984647.1"/>
    </source>
</evidence>
<evidence type="ECO:0000259" key="2">
    <source>
        <dbReference type="Pfam" id="PF05419"/>
    </source>
</evidence>
<keyword evidence="4" id="KW-1185">Reference proteome</keyword>
<evidence type="ECO:0000256" key="1">
    <source>
        <dbReference type="SAM" id="SignalP"/>
    </source>
</evidence>
<feature type="signal peptide" evidence="1">
    <location>
        <begin position="1"/>
        <end position="19"/>
    </location>
</feature>
<dbReference type="PANTHER" id="PTHR34800">
    <property type="entry name" value="TETRAPYRROLE-BINDING PROTEIN, CHLOROPLASTIC"/>
    <property type="match status" value="1"/>
</dbReference>
<sequence length="376" mass="40548">MQIKTIALTVTSSSLALLASTVSPQRVQATPLRLSCEAEIPQASGTSLLYRLTGMVPESTAKTPQSSGTKTLSLSVQRRMPSGELRPLLNPTLLRDDEQFPAVDFSQLPFTTRFRSQPQAGPRLYGVPSSVHGLYVSLESAPGPPQQMQILHFLEAGKLVRSQAAPCRAVAGAIPQSAPSPVLNSGGCSPKVTQTLVPLQQFLRSQDWAAADRETRRLLAPNSVSPSSSSSATPTAALIRAIDQAWLTASNERFGLSVQLRLWQVALAEHPQDPTAAVLAFRDRVGWTIPSPRPEPDFISSDWRNETELTYSLQAPAGHLPWAGVSDAVVQSVAIPPPEVHCGSCTVDAMQLRNERFFSYLPALFTQVQAAFSPPP</sequence>
<gene>
    <name evidence="3" type="ORF">QQ91_0017630</name>
</gene>
<dbReference type="Gene3D" id="1.10.10.1770">
    <property type="entry name" value="Gun4-like"/>
    <property type="match status" value="1"/>
</dbReference>
<dbReference type="SUPFAM" id="SSF140869">
    <property type="entry name" value="GUN4-like"/>
    <property type="match status" value="1"/>
</dbReference>
<accession>A0ABD4T7B9</accession>
<keyword evidence="1" id="KW-0732">Signal</keyword>
<evidence type="ECO:0000313" key="4">
    <source>
        <dbReference type="Proteomes" id="UP000031561"/>
    </source>
</evidence>
<dbReference type="EMBL" id="JTHE03000103">
    <property type="protein sequence ID" value="MCM1984647.1"/>
    <property type="molecule type" value="Genomic_DNA"/>
</dbReference>
<dbReference type="RefSeq" id="WP_166276675.1">
    <property type="nucleotide sequence ID" value="NZ_JTHE03000103.1"/>
</dbReference>
<dbReference type="InterPro" id="IPR037215">
    <property type="entry name" value="GUN4-like_sf"/>
</dbReference>
<dbReference type="PANTHER" id="PTHR34800:SF1">
    <property type="entry name" value="TETRAPYRROLE-BINDING PROTEIN, CHLOROPLASTIC"/>
    <property type="match status" value="1"/>
</dbReference>
<dbReference type="InterPro" id="IPR008629">
    <property type="entry name" value="GUN4-like"/>
</dbReference>